<proteinExistence type="predicted"/>
<gene>
    <name evidence="9" type="ORF">D2962_01040</name>
</gene>
<dbReference type="InterPro" id="IPR007060">
    <property type="entry name" value="FtsL/DivIC"/>
</dbReference>
<accession>A0A3G2R249</accession>
<evidence type="ECO:0000256" key="5">
    <source>
        <dbReference type="ARBA" id="ARBA00023136"/>
    </source>
</evidence>
<protein>
    <submittedName>
        <fullName evidence="9">Septum formation initiator family protein</fullName>
    </submittedName>
</protein>
<keyword evidence="10" id="KW-1185">Reference proteome</keyword>
<dbReference type="EMBL" id="CP033169">
    <property type="protein sequence ID" value="AYO29375.1"/>
    <property type="molecule type" value="Genomic_DNA"/>
</dbReference>
<dbReference type="GO" id="GO:0043093">
    <property type="term" value="P:FtsZ-dependent cytokinesis"/>
    <property type="evidence" value="ECO:0007669"/>
    <property type="project" value="TreeGrafter"/>
</dbReference>
<dbReference type="KEGG" id="bacg:D2962_01040"/>
<dbReference type="RefSeq" id="WP_120767208.1">
    <property type="nucleotide sequence ID" value="NZ_CP033169.1"/>
</dbReference>
<evidence type="ECO:0000256" key="8">
    <source>
        <dbReference type="SAM" id="Phobius"/>
    </source>
</evidence>
<dbReference type="GO" id="GO:0030428">
    <property type="term" value="C:cell septum"/>
    <property type="evidence" value="ECO:0007669"/>
    <property type="project" value="TreeGrafter"/>
</dbReference>
<evidence type="ECO:0000256" key="4">
    <source>
        <dbReference type="ARBA" id="ARBA00022989"/>
    </source>
</evidence>
<evidence type="ECO:0000256" key="2">
    <source>
        <dbReference type="ARBA" id="ARBA00022618"/>
    </source>
</evidence>
<evidence type="ECO:0000256" key="3">
    <source>
        <dbReference type="ARBA" id="ARBA00022692"/>
    </source>
</evidence>
<feature type="coiled-coil region" evidence="7">
    <location>
        <begin position="32"/>
        <end position="66"/>
    </location>
</feature>
<evidence type="ECO:0000256" key="6">
    <source>
        <dbReference type="ARBA" id="ARBA00023306"/>
    </source>
</evidence>
<organism evidence="9 10">
    <name type="scientific">Biomaibacter acetigenes</name>
    <dbReference type="NCBI Taxonomy" id="2316383"/>
    <lineage>
        <taxon>Bacteria</taxon>
        <taxon>Bacillati</taxon>
        <taxon>Bacillota</taxon>
        <taxon>Clostridia</taxon>
        <taxon>Thermosediminibacterales</taxon>
        <taxon>Tepidanaerobacteraceae</taxon>
        <taxon>Biomaibacter</taxon>
    </lineage>
</organism>
<evidence type="ECO:0000313" key="9">
    <source>
        <dbReference type="EMBL" id="AYO29375.1"/>
    </source>
</evidence>
<evidence type="ECO:0000256" key="7">
    <source>
        <dbReference type="SAM" id="Coils"/>
    </source>
</evidence>
<dbReference type="InterPro" id="IPR023081">
    <property type="entry name" value="Cell_div_FtsB"/>
</dbReference>
<evidence type="ECO:0000313" key="10">
    <source>
        <dbReference type="Proteomes" id="UP000280960"/>
    </source>
</evidence>
<keyword evidence="2" id="KW-0132">Cell division</keyword>
<keyword evidence="3 8" id="KW-0812">Transmembrane</keyword>
<keyword evidence="5 8" id="KW-0472">Membrane</keyword>
<dbReference type="Pfam" id="PF04977">
    <property type="entry name" value="DivIC"/>
    <property type="match status" value="1"/>
</dbReference>
<evidence type="ECO:0000256" key="1">
    <source>
        <dbReference type="ARBA" id="ARBA00022475"/>
    </source>
</evidence>
<reference evidence="9 10" key="1">
    <citation type="submission" date="2018-10" db="EMBL/GenBank/DDBJ databases">
        <authorList>
            <person name="Zhang X."/>
        </authorList>
    </citation>
    <scope>NUCLEOTIDE SEQUENCE [LARGE SCALE GENOMIC DNA]</scope>
    <source>
        <strain evidence="9 10">SK-G1</strain>
    </source>
</reference>
<sequence>MAVRTRIKIRHLIILFFLFYVVYTLVVQQLKMMDLARQEAELRQQIEMAIQQREQLKKQIQLLHTDSYIEKLARDKLGLVKPDEYIYKSNKSAP</sequence>
<keyword evidence="6" id="KW-0131">Cell cycle</keyword>
<name>A0A3G2R249_9FIRM</name>
<dbReference type="AlphaFoldDB" id="A0A3G2R249"/>
<keyword evidence="4 8" id="KW-1133">Transmembrane helix</keyword>
<dbReference type="Proteomes" id="UP000280960">
    <property type="component" value="Chromosome"/>
</dbReference>
<keyword evidence="7" id="KW-0175">Coiled coil</keyword>
<feature type="transmembrane region" description="Helical" evidence="8">
    <location>
        <begin position="12"/>
        <end position="30"/>
    </location>
</feature>
<dbReference type="PANTHER" id="PTHR37485:SF1">
    <property type="entry name" value="CELL DIVISION PROTEIN FTSB"/>
    <property type="match status" value="1"/>
</dbReference>
<keyword evidence="1" id="KW-1003">Cell membrane</keyword>
<dbReference type="PANTHER" id="PTHR37485">
    <property type="entry name" value="CELL DIVISION PROTEIN FTSB"/>
    <property type="match status" value="1"/>
</dbReference>